<dbReference type="AlphaFoldDB" id="A0AAD6P5G6"/>
<evidence type="ECO:0000313" key="1">
    <source>
        <dbReference type="EMBL" id="KAJ6417522.1"/>
    </source>
</evidence>
<evidence type="ECO:0000313" key="2">
    <source>
        <dbReference type="Proteomes" id="UP001162972"/>
    </source>
</evidence>
<dbReference type="Proteomes" id="UP001162972">
    <property type="component" value="Chromosome 11"/>
</dbReference>
<reference evidence="1 2" key="1">
    <citation type="journal article" date="2023" name="Int. J. Mol. Sci.">
        <title>De Novo Assembly and Annotation of 11 Diverse Shrub Willow (Salix) Genomes Reveals Novel Gene Organization in Sex-Linked Regions.</title>
        <authorList>
            <person name="Hyden B."/>
            <person name="Feng K."/>
            <person name="Yates T.B."/>
            <person name="Jawdy S."/>
            <person name="Cereghino C."/>
            <person name="Smart L.B."/>
            <person name="Muchero W."/>
        </authorList>
    </citation>
    <scope>NUCLEOTIDE SEQUENCE [LARGE SCALE GENOMIC DNA]</scope>
    <source>
        <tissue evidence="1">Shoot tip</tissue>
    </source>
</reference>
<accession>A0AAD6P5G6</accession>
<name>A0AAD6P5G6_9ROSI</name>
<sequence>MSCLEGDLRERPNGNELRISKPPVQFLLDAALCSLPIVPCEPREMILKAALKAYVVPERLSLHWRVQAINHCNDASCLGGDMSDFTSHPLGGLVQQTQVVKGRVPPYYDLAGIILFSIGQETSSLDP</sequence>
<comment type="caution">
    <text evidence="1">The sequence shown here is derived from an EMBL/GenBank/DDBJ whole genome shotgun (WGS) entry which is preliminary data.</text>
</comment>
<gene>
    <name evidence="1" type="ORF">OIU84_003279</name>
</gene>
<protein>
    <submittedName>
        <fullName evidence="1">Uncharacterized protein</fullName>
    </submittedName>
</protein>
<dbReference type="EMBL" id="JAPFFJ010000011">
    <property type="protein sequence ID" value="KAJ6417522.1"/>
    <property type="molecule type" value="Genomic_DNA"/>
</dbReference>
<proteinExistence type="predicted"/>
<keyword evidence="2" id="KW-1185">Reference proteome</keyword>
<organism evidence="1 2">
    <name type="scientific">Salix udensis</name>
    <dbReference type="NCBI Taxonomy" id="889485"/>
    <lineage>
        <taxon>Eukaryota</taxon>
        <taxon>Viridiplantae</taxon>
        <taxon>Streptophyta</taxon>
        <taxon>Embryophyta</taxon>
        <taxon>Tracheophyta</taxon>
        <taxon>Spermatophyta</taxon>
        <taxon>Magnoliopsida</taxon>
        <taxon>eudicotyledons</taxon>
        <taxon>Gunneridae</taxon>
        <taxon>Pentapetalae</taxon>
        <taxon>rosids</taxon>
        <taxon>fabids</taxon>
        <taxon>Malpighiales</taxon>
        <taxon>Salicaceae</taxon>
        <taxon>Saliceae</taxon>
        <taxon>Salix</taxon>
    </lineage>
</organism>